<keyword evidence="5" id="KW-1185">Reference proteome</keyword>
<proteinExistence type="predicted"/>
<dbReference type="InterPro" id="IPR002083">
    <property type="entry name" value="MATH/TRAF_dom"/>
</dbReference>
<evidence type="ECO:0000256" key="2">
    <source>
        <dbReference type="SAM" id="MobiDB-lite"/>
    </source>
</evidence>
<dbReference type="AlphaFoldDB" id="A0A565BN92"/>
<dbReference type="PROSITE" id="PS50144">
    <property type="entry name" value="MATH"/>
    <property type="match status" value="1"/>
</dbReference>
<comment type="caution">
    <text evidence="4">The sequence shown here is derived from an EMBL/GenBank/DDBJ whole genome shotgun (WGS) entry which is preliminary data.</text>
</comment>
<feature type="domain" description="MATH" evidence="3">
    <location>
        <begin position="1"/>
        <end position="50"/>
    </location>
</feature>
<evidence type="ECO:0000256" key="1">
    <source>
        <dbReference type="ARBA" id="ARBA00023054"/>
    </source>
</evidence>
<dbReference type="Gene3D" id="2.60.210.10">
    <property type="entry name" value="Apoptosis, Tumor Necrosis Factor Receptor Associated Protein 2, Chain A"/>
    <property type="match status" value="1"/>
</dbReference>
<dbReference type="EMBL" id="CABITT030000004">
    <property type="protein sequence ID" value="VVB03123.1"/>
    <property type="molecule type" value="Genomic_DNA"/>
</dbReference>
<dbReference type="OrthoDB" id="1086267at2759"/>
<dbReference type="InterPro" id="IPR050804">
    <property type="entry name" value="MCC"/>
</dbReference>
<organism evidence="4 5">
    <name type="scientific">Arabis nemorensis</name>
    <dbReference type="NCBI Taxonomy" id="586526"/>
    <lineage>
        <taxon>Eukaryota</taxon>
        <taxon>Viridiplantae</taxon>
        <taxon>Streptophyta</taxon>
        <taxon>Embryophyta</taxon>
        <taxon>Tracheophyta</taxon>
        <taxon>Spermatophyta</taxon>
        <taxon>Magnoliopsida</taxon>
        <taxon>eudicotyledons</taxon>
        <taxon>Gunneridae</taxon>
        <taxon>Pentapetalae</taxon>
        <taxon>rosids</taxon>
        <taxon>malvids</taxon>
        <taxon>Brassicales</taxon>
        <taxon>Brassicaceae</taxon>
        <taxon>Arabideae</taxon>
        <taxon>Arabis</taxon>
    </lineage>
</organism>
<protein>
    <recommendedName>
        <fullName evidence="3">MATH domain-containing protein</fullName>
    </recommendedName>
</protein>
<dbReference type="PANTHER" id="PTHR46236">
    <property type="entry name" value="TRAF-LIKE SUPERFAMILY PROTEIN"/>
    <property type="match status" value="1"/>
</dbReference>
<dbReference type="SUPFAM" id="SSF49599">
    <property type="entry name" value="TRAF domain-like"/>
    <property type="match status" value="1"/>
</dbReference>
<dbReference type="PANTHER" id="PTHR46236:SF12">
    <property type="entry name" value="MATH DOMAIN-CONTAINING PROTEIN"/>
    <property type="match status" value="1"/>
</dbReference>
<keyword evidence="1" id="KW-0175">Coiled coil</keyword>
<evidence type="ECO:0000259" key="3">
    <source>
        <dbReference type="PROSITE" id="PS50144"/>
    </source>
</evidence>
<gene>
    <name evidence="4" type="ORF">ANE_LOCUS13567</name>
</gene>
<evidence type="ECO:0000313" key="5">
    <source>
        <dbReference type="Proteomes" id="UP000489600"/>
    </source>
</evidence>
<name>A0A565BN92_9BRAS</name>
<feature type="region of interest" description="Disordered" evidence="2">
    <location>
        <begin position="244"/>
        <end position="276"/>
    </location>
</feature>
<dbReference type="Proteomes" id="UP000489600">
    <property type="component" value="Unassembled WGS sequence"/>
</dbReference>
<accession>A0A565BN92</accession>
<dbReference type="InterPro" id="IPR008974">
    <property type="entry name" value="TRAF-like"/>
</dbReference>
<evidence type="ECO:0000313" key="4">
    <source>
        <dbReference type="EMBL" id="VVB03123.1"/>
    </source>
</evidence>
<sequence length="276" mass="31598">MFNNEAMSFEPNRVFGAESPGWAFRKNFGLSKFQEKGFLENDKLIIEVYLDVVEALDREGRDVLEKKKKEIVDINGFRVFASQVTLVRQIFSDHSDIAEDFKPKNQVVKTEYMNVLLGLIETLNKPLHSLSETEISDARSELSELMDEGFKLEWLKKKLEKVSLERNKKSDGVVDGTSVQKLEERVKNFELMDLGSLKLKLDKVSLERKKADDADVSRIQQPEESVKKLELIVSDLKDELEKEKAKSSDAGYLHWGWDDSGYPGISEYPDLKSSDP</sequence>
<reference evidence="4" key="1">
    <citation type="submission" date="2019-07" db="EMBL/GenBank/DDBJ databases">
        <authorList>
            <person name="Dittberner H."/>
        </authorList>
    </citation>
    <scope>NUCLEOTIDE SEQUENCE [LARGE SCALE GENOMIC DNA]</scope>
</reference>